<comment type="caution">
    <text evidence="2">The sequence shown here is derived from an EMBL/GenBank/DDBJ whole genome shotgun (WGS) entry which is preliminary data.</text>
</comment>
<evidence type="ECO:0000313" key="2">
    <source>
        <dbReference type="EMBL" id="ROO27906.1"/>
    </source>
</evidence>
<gene>
    <name evidence="2" type="ORF">SAHL_11065</name>
</gene>
<feature type="region of interest" description="Disordered" evidence="1">
    <location>
        <begin position="679"/>
        <end position="712"/>
    </location>
</feature>
<reference evidence="2 3" key="1">
    <citation type="submission" date="2013-10" db="EMBL/GenBank/DDBJ databases">
        <title>Salinisphaera halophila YIM 95161 Genome Sequencing.</title>
        <authorList>
            <person name="Lai Q."/>
            <person name="Li C."/>
            <person name="Shao Z."/>
        </authorList>
    </citation>
    <scope>NUCLEOTIDE SEQUENCE [LARGE SCALE GENOMIC DNA]</scope>
    <source>
        <strain evidence="2 3">YIM 95161</strain>
    </source>
</reference>
<protein>
    <submittedName>
        <fullName evidence="2">Uncharacterized protein</fullName>
    </submittedName>
</protein>
<evidence type="ECO:0000313" key="3">
    <source>
        <dbReference type="Proteomes" id="UP000285123"/>
    </source>
</evidence>
<dbReference type="RefSeq" id="WP_123591468.1">
    <property type="nucleotide sequence ID" value="NZ_AYKF01000090.1"/>
</dbReference>
<name>A0A423PQK9_9GAMM</name>
<accession>A0A423PQK9</accession>
<feature type="compositionally biased region" description="Polar residues" evidence="1">
    <location>
        <begin position="644"/>
        <end position="661"/>
    </location>
</feature>
<sequence>MRLIWTDAGHAALVNPDNTGTNAVRCAQIAIGRGTTPAEAGDTALEDEIKRVSAISGQAVDDNIIHVVLRDETADAYGVYEIGLISDEGTLLARYAQSETIIEKAAGSTALLPIDATLTDVDATQVTFPSAEFVNPPWGEDTAGVLARATQEMAEAGEDNLRGMPPRRVFDAIRAWLARKGGTIPEIDRVNTWTAGQRYSNSKPNEGEGYVCHEIHNSSNTVNPTVVLLSRYSSPENVRGCISGARTKESSAAKNLTLYVWSSKNTVCLEGVISNRANRDSVQAGVYEYDGDNWLGIEIDLGGRYEYPNVWFFDGYASDVEQLHAVRLEKTVKKEESVSNRGWRTVSVNTNFREALSVQGHTVWHAGNLIYADGDEARDGDRDDRIMSPERTFEAIAAWLNATAPGAGGGLNADTVDGEHAAQLHDARRLTDTVPAARLSGSYGIDITGSAARLGGQPPSHYHNAGNLDGEDVPIAVLPLVRRGGGLLEARTLGEDQLYGLDYVDDAGVYGFGSQISGAPGDGRYSVLEVLRGPGRDVVAQQLYHYENQTVYWRIAGGVDDDTPVEADWIEFWHAGNTGKSSGLVAEDSAHADTADDADRLDGQHGSYYRALGNATGTLPRDRASGTYDIDITGRADQADNADRLNSQTGSYYQNLDNATGTLPRDRASGTYDIDISGRANNADHAGSADSADNADNADNADQLEGHGWGDVPQVWSPGYNSVSLGDEVQFGDIPSGRTPVSVSILLQARSSAGHGYSEGDLVQLDSTLYDGREYGAQAIIRGRSVSVLFGATGLRLLDRNSREHYDAAPGDWFVRVRVLHY</sequence>
<proteinExistence type="predicted"/>
<feature type="compositionally biased region" description="Low complexity" evidence="1">
    <location>
        <begin position="680"/>
        <end position="701"/>
    </location>
</feature>
<feature type="region of interest" description="Disordered" evidence="1">
    <location>
        <begin position="639"/>
        <end position="667"/>
    </location>
</feature>
<dbReference type="OrthoDB" id="6174642at2"/>
<evidence type="ECO:0000256" key="1">
    <source>
        <dbReference type="SAM" id="MobiDB-lite"/>
    </source>
</evidence>
<dbReference type="AlphaFoldDB" id="A0A423PQK9"/>
<dbReference type="EMBL" id="AYKF01000090">
    <property type="protein sequence ID" value="ROO27906.1"/>
    <property type="molecule type" value="Genomic_DNA"/>
</dbReference>
<dbReference type="Proteomes" id="UP000285123">
    <property type="component" value="Unassembled WGS sequence"/>
</dbReference>
<organism evidence="2 3">
    <name type="scientific">Salinisphaera orenii YIM 95161</name>
    <dbReference type="NCBI Taxonomy" id="1051139"/>
    <lineage>
        <taxon>Bacteria</taxon>
        <taxon>Pseudomonadati</taxon>
        <taxon>Pseudomonadota</taxon>
        <taxon>Gammaproteobacteria</taxon>
        <taxon>Salinisphaerales</taxon>
        <taxon>Salinisphaeraceae</taxon>
        <taxon>Salinisphaera</taxon>
    </lineage>
</organism>